<sequence>MKSIILLLTTVISFTMLSPEISTSKKEVLTETLTFDAYEGGYFFFTDEQQEPLILVSDSQASISLKKLQANEVTGEKFKVKYKNTATEGETSNQGLLLHVILD</sequence>
<comment type="caution">
    <text evidence="1">The sequence shown here is derived from an EMBL/GenBank/DDBJ whole genome shotgun (WGS) entry which is preliminary data.</text>
</comment>
<reference evidence="1 2" key="1">
    <citation type="submission" date="2014-10" db="EMBL/GenBank/DDBJ databases">
        <title>Draft genome sequence of the proteorhodopsin-containing marine bacterium Dokdonia donghaensis.</title>
        <authorList>
            <person name="Gomez-Consarnau L."/>
            <person name="Gonzalez J.M."/>
            <person name="Riedel T."/>
            <person name="Jaenicke S."/>
            <person name="Wagner-Doebler I."/>
            <person name="Fuhrman J.A."/>
        </authorList>
    </citation>
    <scope>NUCLEOTIDE SEQUENCE [LARGE SCALE GENOMIC DNA]</scope>
    <source>
        <strain evidence="1 2">DSW-1</strain>
    </source>
</reference>
<keyword evidence="2" id="KW-1185">Reference proteome</keyword>
<dbReference type="RefSeq" id="WP_035325996.1">
    <property type="nucleotide sequence ID" value="NZ_CP015125.1"/>
</dbReference>
<name>A0A0A2GWV4_9FLAO</name>
<proteinExistence type="predicted"/>
<gene>
    <name evidence="1" type="ORF">NV36_08015</name>
</gene>
<dbReference type="OrthoDB" id="1453558at2"/>
<dbReference type="EMBL" id="JSAQ01000001">
    <property type="protein sequence ID" value="KGO06796.1"/>
    <property type="molecule type" value="Genomic_DNA"/>
</dbReference>
<protein>
    <submittedName>
        <fullName evidence="1">Uncharacterized protein</fullName>
    </submittedName>
</protein>
<evidence type="ECO:0000313" key="2">
    <source>
        <dbReference type="Proteomes" id="UP000030140"/>
    </source>
</evidence>
<evidence type="ECO:0000313" key="1">
    <source>
        <dbReference type="EMBL" id="KGO06796.1"/>
    </source>
</evidence>
<dbReference type="Proteomes" id="UP000030140">
    <property type="component" value="Unassembled WGS sequence"/>
</dbReference>
<dbReference type="PATRIC" id="fig|1300343.5.peg.479"/>
<dbReference type="KEGG" id="ddo:I597_0474"/>
<accession>A0A0A2GWV4</accession>
<dbReference type="AlphaFoldDB" id="A0A0A2GWV4"/>
<organism evidence="1 2">
    <name type="scientific">Dokdonia donghaensis DSW-1</name>
    <dbReference type="NCBI Taxonomy" id="1300343"/>
    <lineage>
        <taxon>Bacteria</taxon>
        <taxon>Pseudomonadati</taxon>
        <taxon>Bacteroidota</taxon>
        <taxon>Flavobacteriia</taxon>
        <taxon>Flavobacteriales</taxon>
        <taxon>Flavobacteriaceae</taxon>
        <taxon>Dokdonia</taxon>
    </lineage>
</organism>